<reference evidence="5 6" key="1">
    <citation type="submission" date="2023-07" db="EMBL/GenBank/DDBJ databases">
        <title>Sorghum-associated microbial communities from plants grown in Nebraska, USA.</title>
        <authorList>
            <person name="Schachtman D."/>
        </authorList>
    </citation>
    <scope>NUCLEOTIDE SEQUENCE [LARGE SCALE GENOMIC DNA]</scope>
    <source>
        <strain evidence="5 6">BE240</strain>
    </source>
</reference>
<keyword evidence="3" id="KW-0732">Signal</keyword>
<dbReference type="SUPFAM" id="SSF53474">
    <property type="entry name" value="alpha/beta-Hydrolases"/>
    <property type="match status" value="1"/>
</dbReference>
<evidence type="ECO:0000256" key="2">
    <source>
        <dbReference type="SAM" id="MobiDB-lite"/>
    </source>
</evidence>
<dbReference type="Proteomes" id="UP001265550">
    <property type="component" value="Unassembled WGS sequence"/>
</dbReference>
<keyword evidence="1 5" id="KW-0378">Hydrolase</keyword>
<dbReference type="RefSeq" id="WP_204733176.1">
    <property type="nucleotide sequence ID" value="NZ_JAVDWE010000004.1"/>
</dbReference>
<evidence type="ECO:0000259" key="4">
    <source>
        <dbReference type="Pfam" id="PF01738"/>
    </source>
</evidence>
<proteinExistence type="predicted"/>
<evidence type="ECO:0000313" key="5">
    <source>
        <dbReference type="EMBL" id="MDR7094112.1"/>
    </source>
</evidence>
<organism evidence="5 6">
    <name type="scientific">Hydrogenophaga laconesensis</name>
    <dbReference type="NCBI Taxonomy" id="1805971"/>
    <lineage>
        <taxon>Bacteria</taxon>
        <taxon>Pseudomonadati</taxon>
        <taxon>Pseudomonadota</taxon>
        <taxon>Betaproteobacteria</taxon>
        <taxon>Burkholderiales</taxon>
        <taxon>Comamonadaceae</taxon>
        <taxon>Hydrogenophaga</taxon>
    </lineage>
</organism>
<dbReference type="InterPro" id="IPR050261">
    <property type="entry name" value="FrsA_esterase"/>
</dbReference>
<feature type="region of interest" description="Disordered" evidence="2">
    <location>
        <begin position="38"/>
        <end position="64"/>
    </location>
</feature>
<accession>A0ABU1V9K6</accession>
<feature type="domain" description="Dienelactone hydrolase" evidence="4">
    <location>
        <begin position="70"/>
        <end position="265"/>
    </location>
</feature>
<protein>
    <submittedName>
        <fullName evidence="5">Dienelactone hydrolase</fullName>
    </submittedName>
</protein>
<dbReference type="InterPro" id="IPR002925">
    <property type="entry name" value="Dienelactn_hydro"/>
</dbReference>
<gene>
    <name evidence="5" type="ORF">J2X09_001850</name>
</gene>
<evidence type="ECO:0000256" key="1">
    <source>
        <dbReference type="ARBA" id="ARBA00022801"/>
    </source>
</evidence>
<evidence type="ECO:0000256" key="3">
    <source>
        <dbReference type="SAM" id="SignalP"/>
    </source>
</evidence>
<dbReference type="Pfam" id="PF01738">
    <property type="entry name" value="DLH"/>
    <property type="match status" value="1"/>
</dbReference>
<sequence>MALQRFVPWLAALALTLPQLHAQELITDMSAGQPTGRYAFASSSPRSLPELLKGPGQGDPAQPVGHWFLPPGNDRGPAVILIHGSGGIYDAMLDYWPKQFNAAGIAVLAVDSFGPRGVKSTADDQSQVPFTADTADAFAALRLVASHPRVDPARVAVMGFSRGGITAWRTAVERIVASQKLPNGLRFAAHVPVYAGGCVGIFRLVVKPGVFSTRAPMLWVHGDADDYTPIGACREYADRIAKAGTPVEFVTLEGAQHKFDQDDTRRLNLRGAQKTLETCPLEFDIDSLMMFDRSTGQRLIGDAIQAVTRQSCSAQGAHVQGDAAARDKAAQAILAFFRKTLGSR</sequence>
<dbReference type="PANTHER" id="PTHR22946:SF9">
    <property type="entry name" value="POLYKETIDE TRANSFERASE AF380"/>
    <property type="match status" value="1"/>
</dbReference>
<feature type="signal peptide" evidence="3">
    <location>
        <begin position="1"/>
        <end position="22"/>
    </location>
</feature>
<name>A0ABU1V9K6_9BURK</name>
<dbReference type="InterPro" id="IPR029058">
    <property type="entry name" value="AB_hydrolase_fold"/>
</dbReference>
<dbReference type="EMBL" id="JAVDWE010000004">
    <property type="protein sequence ID" value="MDR7094112.1"/>
    <property type="molecule type" value="Genomic_DNA"/>
</dbReference>
<keyword evidence="6" id="KW-1185">Reference proteome</keyword>
<dbReference type="Gene3D" id="3.40.50.1820">
    <property type="entry name" value="alpha/beta hydrolase"/>
    <property type="match status" value="1"/>
</dbReference>
<comment type="caution">
    <text evidence="5">The sequence shown here is derived from an EMBL/GenBank/DDBJ whole genome shotgun (WGS) entry which is preliminary data.</text>
</comment>
<evidence type="ECO:0000313" key="6">
    <source>
        <dbReference type="Proteomes" id="UP001265550"/>
    </source>
</evidence>
<dbReference type="GO" id="GO:0016787">
    <property type="term" value="F:hydrolase activity"/>
    <property type="evidence" value="ECO:0007669"/>
    <property type="project" value="UniProtKB-KW"/>
</dbReference>
<feature type="chain" id="PRO_5047258091" evidence="3">
    <location>
        <begin position="23"/>
        <end position="344"/>
    </location>
</feature>
<dbReference type="PANTHER" id="PTHR22946">
    <property type="entry name" value="DIENELACTONE HYDROLASE DOMAIN-CONTAINING PROTEIN-RELATED"/>
    <property type="match status" value="1"/>
</dbReference>